<evidence type="ECO:0000313" key="1">
    <source>
        <dbReference type="EMBL" id="MDO1558385.1"/>
    </source>
</evidence>
<name>A0ABT8SII1_9CAUL</name>
<dbReference type="Proteomes" id="UP001169063">
    <property type="component" value="Unassembled WGS sequence"/>
</dbReference>
<dbReference type="PROSITE" id="PS51257">
    <property type="entry name" value="PROKAR_LIPOPROTEIN"/>
    <property type="match status" value="1"/>
</dbReference>
<dbReference type="RefSeq" id="WP_302108798.1">
    <property type="nucleotide sequence ID" value="NZ_JAUKTR010000001.1"/>
</dbReference>
<protein>
    <submittedName>
        <fullName evidence="1">Uncharacterized protein</fullName>
    </submittedName>
</protein>
<keyword evidence="2" id="KW-1185">Reference proteome</keyword>
<sequence>MTMTPKALLLVCAAAFGLSACDRGERVTIHEADRDSPGALRVVRTLECPTEQGVLLRKAAAADGRSCRYAGPRGAEVELRLIPLEGETTTGVLDRLKTEVRGLAGVTAPAPPPPGAPEDPGRTVIRLPGVQIEASGDANADGDADSAHVRMGAGGATVRVDASGGRAEVETTSPRQGVRSTFIITQDVDGGTASGWALAAYETRGPTGGPLVAAVIRSREPDADAVIDAAKALVTANVGR</sequence>
<reference evidence="1" key="1">
    <citation type="submission" date="2023-07" db="EMBL/GenBank/DDBJ databases">
        <title>Brevundimonas soil sp. nov., isolated from the soil of chemical plant.</title>
        <authorList>
            <person name="Wu N."/>
        </authorList>
    </citation>
    <scope>NUCLEOTIDE SEQUENCE</scope>
    <source>
        <strain evidence="1">XZ-24</strain>
    </source>
</reference>
<gene>
    <name evidence="1" type="ORF">Q0812_02955</name>
</gene>
<organism evidence="1 2">
    <name type="scientific">Peiella sedimenti</name>
    <dbReference type="NCBI Taxonomy" id="3061083"/>
    <lineage>
        <taxon>Bacteria</taxon>
        <taxon>Pseudomonadati</taxon>
        <taxon>Pseudomonadota</taxon>
        <taxon>Alphaproteobacteria</taxon>
        <taxon>Caulobacterales</taxon>
        <taxon>Caulobacteraceae</taxon>
        <taxon>Peiella</taxon>
    </lineage>
</organism>
<dbReference type="EMBL" id="JAUKTR010000001">
    <property type="protein sequence ID" value="MDO1558385.1"/>
    <property type="molecule type" value="Genomic_DNA"/>
</dbReference>
<evidence type="ECO:0000313" key="2">
    <source>
        <dbReference type="Proteomes" id="UP001169063"/>
    </source>
</evidence>
<proteinExistence type="predicted"/>
<comment type="caution">
    <text evidence="1">The sequence shown here is derived from an EMBL/GenBank/DDBJ whole genome shotgun (WGS) entry which is preliminary data.</text>
</comment>
<accession>A0ABT8SII1</accession>